<dbReference type="Proteomes" id="UP000436088">
    <property type="component" value="Unassembled WGS sequence"/>
</dbReference>
<dbReference type="AlphaFoldDB" id="A0A6A2X8N2"/>
<organism evidence="2 3">
    <name type="scientific">Hibiscus syriacus</name>
    <name type="common">Rose of Sharon</name>
    <dbReference type="NCBI Taxonomy" id="106335"/>
    <lineage>
        <taxon>Eukaryota</taxon>
        <taxon>Viridiplantae</taxon>
        <taxon>Streptophyta</taxon>
        <taxon>Embryophyta</taxon>
        <taxon>Tracheophyta</taxon>
        <taxon>Spermatophyta</taxon>
        <taxon>Magnoliopsida</taxon>
        <taxon>eudicotyledons</taxon>
        <taxon>Gunneridae</taxon>
        <taxon>Pentapetalae</taxon>
        <taxon>rosids</taxon>
        <taxon>malvids</taxon>
        <taxon>Malvales</taxon>
        <taxon>Malvaceae</taxon>
        <taxon>Malvoideae</taxon>
        <taxon>Hibiscus</taxon>
    </lineage>
</organism>
<gene>
    <name evidence="2" type="ORF">F3Y22_tig00111957pilonHSYRG00019</name>
</gene>
<evidence type="ECO:0000313" key="2">
    <source>
        <dbReference type="EMBL" id="KAE8671378.1"/>
    </source>
</evidence>
<feature type="compositionally biased region" description="Basic and acidic residues" evidence="1">
    <location>
        <begin position="33"/>
        <end position="42"/>
    </location>
</feature>
<proteinExistence type="predicted"/>
<accession>A0A6A2X8N2</accession>
<dbReference type="InterPro" id="IPR040256">
    <property type="entry name" value="At4g02000-like"/>
</dbReference>
<comment type="caution">
    <text evidence="2">The sequence shown here is derived from an EMBL/GenBank/DDBJ whole genome shotgun (WGS) entry which is preliminary data.</text>
</comment>
<name>A0A6A2X8N2_HIBSY</name>
<evidence type="ECO:0008006" key="4">
    <source>
        <dbReference type="Google" id="ProtNLM"/>
    </source>
</evidence>
<evidence type="ECO:0000256" key="1">
    <source>
        <dbReference type="SAM" id="MobiDB-lite"/>
    </source>
</evidence>
<evidence type="ECO:0000313" key="3">
    <source>
        <dbReference type="Proteomes" id="UP000436088"/>
    </source>
</evidence>
<dbReference type="EMBL" id="VEPZ02001471">
    <property type="protein sequence ID" value="KAE8671378.1"/>
    <property type="molecule type" value="Genomic_DNA"/>
</dbReference>
<reference evidence="2" key="1">
    <citation type="submission" date="2019-09" db="EMBL/GenBank/DDBJ databases">
        <title>Draft genome information of white flower Hibiscus syriacus.</title>
        <authorList>
            <person name="Kim Y.-M."/>
        </authorList>
    </citation>
    <scope>NUCLEOTIDE SEQUENCE [LARGE SCALE GENOMIC DNA]</scope>
    <source>
        <strain evidence="2">YM2019G1</strain>
    </source>
</reference>
<dbReference type="PANTHER" id="PTHR31286">
    <property type="entry name" value="GLYCINE-RICH CELL WALL STRUCTURAL PROTEIN 1.8-LIKE"/>
    <property type="match status" value="1"/>
</dbReference>
<protein>
    <recommendedName>
        <fullName evidence="4">DUF4283 domain-containing protein</fullName>
    </recommendedName>
</protein>
<keyword evidence="3" id="KW-1185">Reference proteome</keyword>
<dbReference type="PANTHER" id="PTHR31286:SF99">
    <property type="entry name" value="DUF4283 DOMAIN-CONTAINING PROTEIN"/>
    <property type="match status" value="1"/>
</dbReference>
<feature type="region of interest" description="Disordered" evidence="1">
    <location>
        <begin position="1"/>
        <end position="54"/>
    </location>
</feature>
<sequence length="342" mass="38865">MRESLVSDTGIDAHLSGDTTNALNDHSFETTGEDLHESKQHQGGENNQPDHSISLNGLENQLQKISFSDMVKGSVLYIKKSNSINDLYVDVQQEDLANSIIVRLFGKSIGYKALMNRIKALWNPLGNLNLIDLDNEYYLVCLPYRYYTRNLFGHIAGAIGKVDRIDFNTEDEKRGPFVRLAIVVDLNKSLIYGIIIDGQRQTIEYEGLPMICYTSGKYGHSKKATWEGSIDTKGSTAINMTVRMLGLDTNTLEQEEEKKEEGKNEKKKNDVGITLKYINEHKEDSSEEVDDEDEEMVKLLKKFKRFMSSKEKKGIMNQTRKKILSYATITKNWDTLSMIVPT</sequence>
<feature type="compositionally biased region" description="Polar residues" evidence="1">
    <location>
        <begin position="43"/>
        <end position="54"/>
    </location>
</feature>